<reference evidence="3" key="1">
    <citation type="journal article" date="2019" name="bioRxiv">
        <title>The Genome of the Zebra Mussel, Dreissena polymorpha: A Resource for Invasive Species Research.</title>
        <authorList>
            <person name="McCartney M.A."/>
            <person name="Auch B."/>
            <person name="Kono T."/>
            <person name="Mallez S."/>
            <person name="Zhang Y."/>
            <person name="Obille A."/>
            <person name="Becker A."/>
            <person name="Abrahante J.E."/>
            <person name="Garbe J."/>
            <person name="Badalamenti J.P."/>
            <person name="Herman A."/>
            <person name="Mangelson H."/>
            <person name="Liachko I."/>
            <person name="Sullivan S."/>
            <person name="Sone E.D."/>
            <person name="Koren S."/>
            <person name="Silverstein K.A.T."/>
            <person name="Beckman K.B."/>
            <person name="Gohl D.M."/>
        </authorList>
    </citation>
    <scope>NUCLEOTIDE SEQUENCE</scope>
    <source>
        <strain evidence="3">Duluth1</strain>
        <tissue evidence="3">Whole animal</tissue>
    </source>
</reference>
<organism evidence="3 4">
    <name type="scientific">Dreissena polymorpha</name>
    <name type="common">Zebra mussel</name>
    <name type="synonym">Mytilus polymorpha</name>
    <dbReference type="NCBI Taxonomy" id="45954"/>
    <lineage>
        <taxon>Eukaryota</taxon>
        <taxon>Metazoa</taxon>
        <taxon>Spiralia</taxon>
        <taxon>Lophotrochozoa</taxon>
        <taxon>Mollusca</taxon>
        <taxon>Bivalvia</taxon>
        <taxon>Autobranchia</taxon>
        <taxon>Heteroconchia</taxon>
        <taxon>Euheterodonta</taxon>
        <taxon>Imparidentia</taxon>
        <taxon>Neoheterodontei</taxon>
        <taxon>Myida</taxon>
        <taxon>Dreissenoidea</taxon>
        <taxon>Dreissenidae</taxon>
        <taxon>Dreissena</taxon>
    </lineage>
</organism>
<evidence type="ECO:0000256" key="1">
    <source>
        <dbReference type="SAM" id="Coils"/>
    </source>
</evidence>
<evidence type="ECO:0000313" key="3">
    <source>
        <dbReference type="EMBL" id="KAH3858773.1"/>
    </source>
</evidence>
<reference evidence="3" key="2">
    <citation type="submission" date="2020-11" db="EMBL/GenBank/DDBJ databases">
        <authorList>
            <person name="McCartney M.A."/>
            <person name="Auch B."/>
            <person name="Kono T."/>
            <person name="Mallez S."/>
            <person name="Becker A."/>
            <person name="Gohl D.M."/>
            <person name="Silverstein K.A.T."/>
            <person name="Koren S."/>
            <person name="Bechman K.B."/>
            <person name="Herman A."/>
            <person name="Abrahante J.E."/>
            <person name="Garbe J."/>
        </authorList>
    </citation>
    <scope>NUCLEOTIDE SEQUENCE</scope>
    <source>
        <strain evidence="3">Duluth1</strain>
        <tissue evidence="3">Whole animal</tissue>
    </source>
</reference>
<protein>
    <submittedName>
        <fullName evidence="3">Uncharacterized protein</fullName>
    </submittedName>
</protein>
<keyword evidence="1" id="KW-0175">Coiled coil</keyword>
<dbReference type="AlphaFoldDB" id="A0A9D4LHN3"/>
<sequence length="321" mass="36539">MSNSGNSGKSEQQKLNFKGQKPQTKPANKKQRADSSNSTNASMDELSNINTQLENLTEGLSELREDIKSTLKREEIEDLINKTVSTIMGKIEITMAKTIETEVTKQTQTLNEKLTGLEFENQQLKQKISDLENNNIQAISELQIQINKNFETSREALKMANYNEQYSHKNNVKIMNIRETSEESENMLIQTVSNILKTTAGVELKPEDIIAIHRIPSKKGTTRPIILKLKNNNAKSTIMKKRTPMKAKGYKLVDNVTKRNQGLISRLLLHPDIKNAWFFNGAVFGQTTSEERIKFDIFDNINNTISDFRNRSKKFQTEASV</sequence>
<gene>
    <name evidence="3" type="ORF">DPMN_101402</name>
</gene>
<feature type="coiled-coil region" evidence="1">
    <location>
        <begin position="46"/>
        <end position="73"/>
    </location>
</feature>
<keyword evidence="4" id="KW-1185">Reference proteome</keyword>
<feature type="region of interest" description="Disordered" evidence="2">
    <location>
        <begin position="1"/>
        <end position="43"/>
    </location>
</feature>
<dbReference type="Proteomes" id="UP000828390">
    <property type="component" value="Unassembled WGS sequence"/>
</dbReference>
<comment type="caution">
    <text evidence="3">The sequence shown here is derived from an EMBL/GenBank/DDBJ whole genome shotgun (WGS) entry which is preliminary data.</text>
</comment>
<feature type="compositionally biased region" description="Polar residues" evidence="2">
    <location>
        <begin position="1"/>
        <end position="26"/>
    </location>
</feature>
<dbReference type="EMBL" id="JAIWYP010000003">
    <property type="protein sequence ID" value="KAH3858773.1"/>
    <property type="molecule type" value="Genomic_DNA"/>
</dbReference>
<proteinExistence type="predicted"/>
<feature type="coiled-coil region" evidence="1">
    <location>
        <begin position="107"/>
        <end position="141"/>
    </location>
</feature>
<feature type="compositionally biased region" description="Polar residues" evidence="2">
    <location>
        <begin position="34"/>
        <end position="43"/>
    </location>
</feature>
<name>A0A9D4LHN3_DREPO</name>
<accession>A0A9D4LHN3</accession>
<evidence type="ECO:0000313" key="4">
    <source>
        <dbReference type="Proteomes" id="UP000828390"/>
    </source>
</evidence>
<dbReference type="Gene3D" id="3.30.70.1820">
    <property type="entry name" value="L1 transposable element, RRM domain"/>
    <property type="match status" value="1"/>
</dbReference>
<evidence type="ECO:0000256" key="2">
    <source>
        <dbReference type="SAM" id="MobiDB-lite"/>
    </source>
</evidence>